<accession>A0A315VDX1</accession>
<dbReference type="STRING" id="33528.ENSGAFP00000019639"/>
<dbReference type="InterPro" id="IPR011990">
    <property type="entry name" value="TPR-like_helical_dom_sf"/>
</dbReference>
<dbReference type="Proteomes" id="UP000250572">
    <property type="component" value="Unassembled WGS sequence"/>
</dbReference>
<dbReference type="Gene3D" id="1.25.40.10">
    <property type="entry name" value="Tetratricopeptide repeat domain"/>
    <property type="match status" value="1"/>
</dbReference>
<evidence type="ECO:0000256" key="3">
    <source>
        <dbReference type="ARBA" id="ARBA00024020"/>
    </source>
</evidence>
<dbReference type="SUPFAM" id="SSF48452">
    <property type="entry name" value="TPR-like"/>
    <property type="match status" value="1"/>
</dbReference>
<evidence type="ECO:0000256" key="1">
    <source>
        <dbReference type="ARBA" id="ARBA00022737"/>
    </source>
</evidence>
<evidence type="ECO:0000313" key="7">
    <source>
        <dbReference type="EMBL" id="PWA21047.1"/>
    </source>
</evidence>
<dbReference type="PROSITE" id="PS50005">
    <property type="entry name" value="TPR"/>
    <property type="match status" value="1"/>
</dbReference>
<dbReference type="Pfam" id="PF13432">
    <property type="entry name" value="TPR_16"/>
    <property type="match status" value="1"/>
</dbReference>
<sequence length="877" mass="98821">MLLSVEIPVLRGFLTASEATNWTQNIVTDADAGPLLRALLDGDFEAVLLSPQVAGVLTGDGSCRDGEDMEAYLERCLLLYLTAHGDGQTDNRELVVLAMAVSCLHLFAQSNWTGPPLSLHMWDRLPSALLSSRSPQLLTEATLSSLLLDGESVYSLVVNPFLLLLARVILTKCSAKMDRLQLLPWWTLRYINLHQQILEARSPQLLSLAHCCMDRVLKCQSALSDQRSLAVQFHLECAYISLTYYEYGSAKEHINTAKELSGLHIGMTGALGKRTRFQEKFLAQLLLEVKRQEGEEEEADQRVSETSPTPTPQASLPKDYRLDDDTLLDRITLAEPDQYQLPDLSAEEQALVLGVCTDFQKNNPVHKLTAEELLAFTSVNYPRTAPYHVRNDCNKSNLLSLLSLEQCILSQPKFWSVEVTALCLRTKLERGRTRCVERAMMQTQAIVDHFEDQSCPVSERLKVFYCCQVPPRWALQKLLASLLIDLGCISSALLLYQQLQLWEDAVVCYEKLGQHGKAEEIVRRELEKKETPSLYCLLGDILNEHQYYDQAWELSGRRSARAMRSKALLHLRAKDFQQCVDCFEQSLKINTMQLGVWFSLGCAYFALEGYEGAARAFQRCVGLEPDNAEAWNNLSTAYIRLQMKTKAFRTLQEALKCNYEHWQIWENFIVVSIDIGDFAEAIKAYHRLMDLRENYKDVQILQILVRAVVENLTDSQGAQAGTLTPKLKELLGRVSARHSSDAEVWQQYAMLYGGGRSSNPDDNDKALQFLSKAHRCEVQASGWEKDPVLFKEVIRRAITMGEVSISCSEQKTNPAESLQMLSSSRLSLRSLATKAKQIHTDVATGEVHADLRDCVAALEGLITDLQELSGRLRNQTQ</sequence>
<feature type="region of interest" description="Disordered" evidence="6">
    <location>
        <begin position="293"/>
        <end position="318"/>
    </location>
</feature>
<dbReference type="AlphaFoldDB" id="A0A315VDX1"/>
<organism evidence="7 8">
    <name type="scientific">Gambusia affinis</name>
    <name type="common">Western mosquitofish</name>
    <name type="synonym">Heterandria affinis</name>
    <dbReference type="NCBI Taxonomy" id="33528"/>
    <lineage>
        <taxon>Eukaryota</taxon>
        <taxon>Metazoa</taxon>
        <taxon>Chordata</taxon>
        <taxon>Craniata</taxon>
        <taxon>Vertebrata</taxon>
        <taxon>Euteleostomi</taxon>
        <taxon>Actinopterygii</taxon>
        <taxon>Neopterygii</taxon>
        <taxon>Teleostei</taxon>
        <taxon>Neoteleostei</taxon>
        <taxon>Acanthomorphata</taxon>
        <taxon>Ovalentaria</taxon>
        <taxon>Atherinomorphae</taxon>
        <taxon>Cyprinodontiformes</taxon>
        <taxon>Poeciliidae</taxon>
        <taxon>Poeciliinae</taxon>
        <taxon>Gambusia</taxon>
    </lineage>
</organism>
<feature type="compositionally biased region" description="Polar residues" evidence="6">
    <location>
        <begin position="304"/>
        <end position="314"/>
    </location>
</feature>
<feature type="repeat" description="TPR" evidence="5">
    <location>
        <begin position="594"/>
        <end position="627"/>
    </location>
</feature>
<proteinExistence type="inferred from homology"/>
<dbReference type="EMBL" id="NHOQ01001925">
    <property type="protein sequence ID" value="PWA21047.1"/>
    <property type="molecule type" value="Genomic_DNA"/>
</dbReference>
<name>A0A315VDX1_GAMAF</name>
<dbReference type="InterPro" id="IPR019734">
    <property type="entry name" value="TPR_rpt"/>
</dbReference>
<evidence type="ECO:0000256" key="2">
    <source>
        <dbReference type="ARBA" id="ARBA00022803"/>
    </source>
</evidence>
<keyword evidence="2 5" id="KW-0802">TPR repeat</keyword>
<protein>
    <recommendedName>
        <fullName evidence="4">Tetratricopeptide repeat protein 27</fullName>
    </recommendedName>
</protein>
<comment type="caution">
    <text evidence="7">The sequence shown here is derived from an EMBL/GenBank/DDBJ whole genome shotgun (WGS) entry which is preliminary data.</text>
</comment>
<keyword evidence="1" id="KW-0677">Repeat</keyword>
<comment type="similarity">
    <text evidence="3">Belongs to the TTC27 family.</text>
</comment>
<dbReference type="PANTHER" id="PTHR16193:SF0">
    <property type="entry name" value="TETRATRICOPEPTIDE REPEAT PROTEIN 27"/>
    <property type="match status" value="1"/>
</dbReference>
<keyword evidence="8" id="KW-1185">Reference proteome</keyword>
<evidence type="ECO:0000256" key="4">
    <source>
        <dbReference type="ARBA" id="ARBA00024124"/>
    </source>
</evidence>
<dbReference type="PANTHER" id="PTHR16193">
    <property type="entry name" value="TETRATRICOPEPTIDE REPEAT PROTEIN 27"/>
    <property type="match status" value="1"/>
</dbReference>
<reference evidence="7 8" key="1">
    <citation type="journal article" date="2018" name="G3 (Bethesda)">
        <title>A High-Quality Reference Genome for the Invasive Mosquitofish Gambusia affinis Using a Chicago Library.</title>
        <authorList>
            <person name="Hoffberg S.L."/>
            <person name="Troendle N.J."/>
            <person name="Glenn T.C."/>
            <person name="Mahmud O."/>
            <person name="Louha S."/>
            <person name="Chalopin D."/>
            <person name="Bennetzen J.L."/>
            <person name="Mauricio R."/>
        </authorList>
    </citation>
    <scope>NUCLEOTIDE SEQUENCE [LARGE SCALE GENOMIC DNA]</scope>
    <source>
        <strain evidence="7">NE01/NJP1002.9</strain>
        <tissue evidence="7">Muscle</tissue>
    </source>
</reference>
<dbReference type="InterPro" id="IPR044244">
    <property type="entry name" value="TTC27/Emw1"/>
</dbReference>
<evidence type="ECO:0000256" key="5">
    <source>
        <dbReference type="PROSITE-ProRule" id="PRU00339"/>
    </source>
</evidence>
<dbReference type="SMART" id="SM00028">
    <property type="entry name" value="TPR"/>
    <property type="match status" value="4"/>
</dbReference>
<evidence type="ECO:0000313" key="8">
    <source>
        <dbReference type="Proteomes" id="UP000250572"/>
    </source>
</evidence>
<gene>
    <name evidence="7" type="ORF">CCH79_00018822</name>
</gene>
<evidence type="ECO:0000256" key="6">
    <source>
        <dbReference type="SAM" id="MobiDB-lite"/>
    </source>
</evidence>